<comment type="caution">
    <text evidence="2">The sequence shown here is derived from an EMBL/GenBank/DDBJ whole genome shotgun (WGS) entry which is preliminary data.</text>
</comment>
<keyword evidence="3" id="KW-1185">Reference proteome</keyword>
<dbReference type="InParanoid" id="A0A259TUF2"/>
<evidence type="ECO:0000313" key="2">
    <source>
        <dbReference type="EMBL" id="OZC01395.1"/>
    </source>
</evidence>
<proteinExistence type="predicted"/>
<dbReference type="RefSeq" id="WP_094551472.1">
    <property type="nucleotide sequence ID" value="NZ_MQWB01000010.1"/>
</dbReference>
<evidence type="ECO:0000259" key="1">
    <source>
        <dbReference type="Pfam" id="PF13614"/>
    </source>
</evidence>
<dbReference type="OrthoDB" id="9815116at2"/>
<evidence type="ECO:0000313" key="3">
    <source>
        <dbReference type="Proteomes" id="UP000216446"/>
    </source>
</evidence>
<dbReference type="CDD" id="cd02042">
    <property type="entry name" value="ParAB_family"/>
    <property type="match status" value="1"/>
</dbReference>
<feature type="domain" description="AAA" evidence="1">
    <location>
        <begin position="4"/>
        <end position="172"/>
    </location>
</feature>
<name>A0A259TUF2_9BACT</name>
<sequence>MLALCVLNQKGGTAKTTTAVHLAARYAADGVRTVLLDLDPQGHTARCLGIAPEVPSATARLLRDEAALGDVTVEARPHLDLVASSGDVAQVAAALPPADGVYRLADKAEAFRAYGALVIDCPPELGVLTLAASALVADLISGGARGGLVVPVTPEPLAVVGLSDLLKTQRRLEPRGVMPPVFAVVPTRVDSRNRVTREVAEALEATFPGRVSPGVRTTVRLAEAPSAGQTIYEYDPGGRGAEDYTAVAHFLNELPQRDHVEA</sequence>
<dbReference type="Proteomes" id="UP000216446">
    <property type="component" value="Unassembled WGS sequence"/>
</dbReference>
<dbReference type="Gene3D" id="3.40.50.300">
    <property type="entry name" value="P-loop containing nucleotide triphosphate hydrolases"/>
    <property type="match status" value="1"/>
</dbReference>
<accession>A0A259TUF2</accession>
<dbReference type="AlphaFoldDB" id="A0A259TUF2"/>
<gene>
    <name evidence="2" type="ORF">BSZ36_17050</name>
</gene>
<dbReference type="SUPFAM" id="SSF52540">
    <property type="entry name" value="P-loop containing nucleoside triphosphate hydrolases"/>
    <property type="match status" value="1"/>
</dbReference>
<dbReference type="Pfam" id="PF13614">
    <property type="entry name" value="AAA_31"/>
    <property type="match status" value="1"/>
</dbReference>
<protein>
    <recommendedName>
        <fullName evidence="1">AAA domain-containing protein</fullName>
    </recommendedName>
</protein>
<dbReference type="InterPro" id="IPR027417">
    <property type="entry name" value="P-loop_NTPase"/>
</dbReference>
<dbReference type="InterPro" id="IPR050678">
    <property type="entry name" value="DNA_Partitioning_ATPase"/>
</dbReference>
<dbReference type="InterPro" id="IPR025669">
    <property type="entry name" value="AAA_dom"/>
</dbReference>
<reference evidence="2 3" key="1">
    <citation type="submission" date="2016-11" db="EMBL/GenBank/DDBJ databases">
        <title>Study of marine rhodopsin-containing bacteria.</title>
        <authorList>
            <person name="Yoshizawa S."/>
            <person name="Kumagai Y."/>
            <person name="Kogure K."/>
        </authorList>
    </citation>
    <scope>NUCLEOTIDE SEQUENCE [LARGE SCALE GENOMIC DNA]</scope>
    <source>
        <strain evidence="2 3">SG-29</strain>
    </source>
</reference>
<dbReference type="PANTHER" id="PTHR13696">
    <property type="entry name" value="P-LOOP CONTAINING NUCLEOSIDE TRIPHOSPHATE HYDROLASE"/>
    <property type="match status" value="1"/>
</dbReference>
<dbReference type="EMBL" id="MQWB01000010">
    <property type="protein sequence ID" value="OZC01395.1"/>
    <property type="molecule type" value="Genomic_DNA"/>
</dbReference>
<organism evidence="2 3">
    <name type="scientific">Rubricoccus marinus</name>
    <dbReference type="NCBI Taxonomy" id="716817"/>
    <lineage>
        <taxon>Bacteria</taxon>
        <taxon>Pseudomonadati</taxon>
        <taxon>Rhodothermota</taxon>
        <taxon>Rhodothermia</taxon>
        <taxon>Rhodothermales</taxon>
        <taxon>Rubricoccaceae</taxon>
        <taxon>Rubricoccus</taxon>
    </lineage>
</organism>
<dbReference type="FunCoup" id="A0A259TUF2">
    <property type="interactions" value="477"/>
</dbReference>
<dbReference type="PANTHER" id="PTHR13696:SF52">
    <property type="entry name" value="PARA FAMILY PROTEIN CT_582"/>
    <property type="match status" value="1"/>
</dbReference>